<dbReference type="Proteomes" id="UP000817658">
    <property type="component" value="Chromosome 1"/>
</dbReference>
<feature type="compositionally biased region" description="Low complexity" evidence="1">
    <location>
        <begin position="104"/>
        <end position="116"/>
    </location>
</feature>
<organism evidence="2">
    <name type="scientific">Oryza sativa subsp. japonica</name>
    <name type="common">Rice</name>
    <dbReference type="NCBI Taxonomy" id="39947"/>
    <lineage>
        <taxon>Eukaryota</taxon>
        <taxon>Viridiplantae</taxon>
        <taxon>Streptophyta</taxon>
        <taxon>Embryophyta</taxon>
        <taxon>Tracheophyta</taxon>
        <taxon>Spermatophyta</taxon>
        <taxon>Magnoliopsida</taxon>
        <taxon>Liliopsida</taxon>
        <taxon>Poales</taxon>
        <taxon>Poaceae</taxon>
        <taxon>BOP clade</taxon>
        <taxon>Oryzoideae</taxon>
        <taxon>Oryzeae</taxon>
        <taxon>Oryzinae</taxon>
        <taxon>Oryza</taxon>
        <taxon>Oryza sativa</taxon>
    </lineage>
</organism>
<feature type="compositionally biased region" description="Basic and acidic residues" evidence="1">
    <location>
        <begin position="123"/>
        <end position="137"/>
    </location>
</feature>
<feature type="compositionally biased region" description="Basic and acidic residues" evidence="1">
    <location>
        <begin position="174"/>
        <end position="183"/>
    </location>
</feature>
<evidence type="ECO:0000313" key="2">
    <source>
        <dbReference type="EMBL" id="BAB39290.1"/>
    </source>
</evidence>
<feature type="region of interest" description="Disordered" evidence="1">
    <location>
        <begin position="89"/>
        <end position="140"/>
    </location>
</feature>
<feature type="compositionally biased region" description="Pro residues" evidence="1">
    <location>
        <begin position="217"/>
        <end position="230"/>
    </location>
</feature>
<gene>
    <name evidence="2" type="primary">P0537A05.35</name>
</gene>
<evidence type="ECO:0000256" key="1">
    <source>
        <dbReference type="SAM" id="MobiDB-lite"/>
    </source>
</evidence>
<feature type="compositionally biased region" description="Low complexity" evidence="1">
    <location>
        <begin position="207"/>
        <end position="216"/>
    </location>
</feature>
<dbReference type="AlphaFoldDB" id="Q9AS03"/>
<feature type="region of interest" description="Disordered" evidence="1">
    <location>
        <begin position="252"/>
        <end position="325"/>
    </location>
</feature>
<name>Q9AS03_ORYSJ</name>
<feature type="compositionally biased region" description="Low complexity" evidence="1">
    <location>
        <begin position="267"/>
        <end position="276"/>
    </location>
</feature>
<feature type="region of interest" description="Disordered" evidence="1">
    <location>
        <begin position="159"/>
        <end position="240"/>
    </location>
</feature>
<accession>Q9AS03</accession>
<sequence length="325" mass="34429">MAAALTLPPSLATLWPVRPQRGHFGATIGDPPPSSPSPSRCVAVGAYGGGGAGCAPCFAVFSHQHKLFYSQPSPPRAKLRLVGRIDGRKEEAAHHSRRQPSLQKEAAAKPASAVEAPTKKQKLAMERKEIDQERHCQSTESGIAAAKFKLQTCIGHMRRAGGRGSEAEGGDGSSRMETEKDDGVENCAPPSLERYTPSTGTDAARGAPPEKATQTQPQPPTAPSAFPPSRPVHTKLQGARDKMVDEIVLCHGLQASPFRHRREAEEPAASSRASTDSGERGSSDGGEPVMRRSRQVGSAGMVFGKEGRGEGGGVQIRGKESYTTR</sequence>
<proteinExistence type="predicted"/>
<reference evidence="2" key="1">
    <citation type="journal article" date="2002" name="Nature">
        <title>The genome sequence and structure of rice chromosome 1.</title>
        <authorList>
            <person name="Sasaki T."/>
            <person name="Matsumoto T."/>
            <person name="Yamamoto K."/>
            <person name="Sakata K."/>
            <person name="Baba T."/>
            <person name="Katayose Y."/>
            <person name="Wu J."/>
            <person name="Niimura Y."/>
            <person name="Cheng Z."/>
            <person name="Nagamura Y."/>
            <person name="Antonio B.A."/>
            <person name="Kanamori H."/>
            <person name="Hosokawa S."/>
            <person name="Masukawa M."/>
            <person name="Arikawa K."/>
            <person name="Chiden Y."/>
            <person name="Hayashi M."/>
            <person name="Okamoto M."/>
            <person name="Ando T."/>
            <person name="Aoki H."/>
            <person name="Arita K."/>
            <person name="Hamada M."/>
            <person name="Harada C."/>
            <person name="Hijishita S."/>
            <person name="Honda M."/>
            <person name="Ichikawa Y."/>
            <person name="Idonuma A."/>
            <person name="Iijima M."/>
            <person name="Ikeda M."/>
            <person name="Ikeno M."/>
            <person name="Itoh S."/>
            <person name="Itoh T."/>
            <person name="Itoh Y."/>
            <person name="Itoh Y."/>
            <person name="Iwabuchi A."/>
            <person name="Kamiya K."/>
            <person name="Karasawa W."/>
            <person name="Katagiri S."/>
            <person name="Kikuta A."/>
            <person name="Kobayashi N."/>
            <person name="Kono I."/>
            <person name="Machita K."/>
            <person name="Maehara T."/>
            <person name="Mizuno H."/>
            <person name="Mizubayashi T."/>
            <person name="Mukai Y."/>
            <person name="Nagasaki H."/>
            <person name="Nakashima M."/>
            <person name="Nakama Y."/>
            <person name="Nakamichi Y."/>
            <person name="Nakamura M."/>
            <person name="Namiki N."/>
            <person name="Negishi M."/>
            <person name="Ohta I."/>
            <person name="Ono N."/>
            <person name="Saji S."/>
            <person name="Sakai K."/>
            <person name="Shibata M."/>
            <person name="Shimokawa T."/>
            <person name="Shomura A."/>
            <person name="Song J."/>
            <person name="Takazaki Y."/>
            <person name="Terasawa K."/>
            <person name="Tsuji K."/>
            <person name="Waki K."/>
            <person name="Yamagata H."/>
            <person name="Yamane H."/>
            <person name="Yoshiki S."/>
            <person name="Yoshihara R."/>
            <person name="Yukawa K."/>
            <person name="Zhong H."/>
            <person name="Iwama H."/>
            <person name="Endo T."/>
            <person name="Ito H."/>
            <person name="Hahn J.H."/>
            <person name="Kim H.I."/>
            <person name="Eun M.Y."/>
            <person name="Yano M."/>
            <person name="Jiang J."/>
            <person name="Gojobori T."/>
        </authorList>
    </citation>
    <scope>NUCLEOTIDE SEQUENCE [LARGE SCALE GENOMIC DNA]</scope>
</reference>
<dbReference type="EMBL" id="AP002971">
    <property type="protein sequence ID" value="BAB39290.1"/>
    <property type="molecule type" value="Genomic_DNA"/>
</dbReference>
<protein>
    <submittedName>
        <fullName evidence="2">Uncharacterized protein</fullName>
    </submittedName>
</protein>